<feature type="region of interest" description="Disordered" evidence="1">
    <location>
        <begin position="1"/>
        <end position="44"/>
    </location>
</feature>
<protein>
    <submittedName>
        <fullName evidence="2">Uncharacterized protein</fullName>
    </submittedName>
</protein>
<keyword evidence="3" id="KW-1185">Reference proteome</keyword>
<dbReference type="STRING" id="890420.SAMN05216226_11361"/>
<sequence length="44" mass="4940">MCHGHSYRADDSDETETEYEPEFLNKESSADAELVTDGGDEDDE</sequence>
<organism evidence="2 3">
    <name type="scientific">Halovenus aranensis</name>
    <dbReference type="NCBI Taxonomy" id="890420"/>
    <lineage>
        <taxon>Archaea</taxon>
        <taxon>Methanobacteriati</taxon>
        <taxon>Methanobacteriota</taxon>
        <taxon>Stenosarchaea group</taxon>
        <taxon>Halobacteria</taxon>
        <taxon>Halobacteriales</taxon>
        <taxon>Haloarculaceae</taxon>
        <taxon>Halovenus</taxon>
    </lineage>
</organism>
<evidence type="ECO:0000313" key="3">
    <source>
        <dbReference type="Proteomes" id="UP000198856"/>
    </source>
</evidence>
<name>A0A1G8Y5H4_9EURY</name>
<dbReference type="RefSeq" id="WP_281240906.1">
    <property type="nucleotide sequence ID" value="NZ_FNFC01000013.1"/>
</dbReference>
<evidence type="ECO:0000313" key="2">
    <source>
        <dbReference type="EMBL" id="SDJ97405.1"/>
    </source>
</evidence>
<dbReference type="EMBL" id="FNFC01000013">
    <property type="protein sequence ID" value="SDJ97405.1"/>
    <property type="molecule type" value="Genomic_DNA"/>
</dbReference>
<feature type="compositionally biased region" description="Acidic residues" evidence="1">
    <location>
        <begin position="11"/>
        <end position="21"/>
    </location>
</feature>
<dbReference type="AlphaFoldDB" id="A0A1G8Y5H4"/>
<gene>
    <name evidence="2" type="ORF">SAMN05216226_11361</name>
</gene>
<dbReference type="Proteomes" id="UP000198856">
    <property type="component" value="Unassembled WGS sequence"/>
</dbReference>
<proteinExistence type="predicted"/>
<reference evidence="2 3" key="1">
    <citation type="submission" date="2016-10" db="EMBL/GenBank/DDBJ databases">
        <authorList>
            <person name="de Groot N.N."/>
        </authorList>
    </citation>
    <scope>NUCLEOTIDE SEQUENCE [LARGE SCALE GENOMIC DNA]</scope>
    <source>
        <strain evidence="2 3">IBRC-M10015</strain>
    </source>
</reference>
<evidence type="ECO:0000256" key="1">
    <source>
        <dbReference type="SAM" id="MobiDB-lite"/>
    </source>
</evidence>
<accession>A0A1G8Y5H4</accession>